<organism evidence="2 3">
    <name type="scientific">Gracilibacillus thailandensis</name>
    <dbReference type="NCBI Taxonomy" id="563735"/>
    <lineage>
        <taxon>Bacteria</taxon>
        <taxon>Bacillati</taxon>
        <taxon>Bacillota</taxon>
        <taxon>Bacilli</taxon>
        <taxon>Bacillales</taxon>
        <taxon>Bacillaceae</taxon>
        <taxon>Gracilibacillus</taxon>
    </lineage>
</organism>
<reference evidence="2 3" key="1">
    <citation type="submission" date="2019-10" db="EMBL/GenBank/DDBJ databases">
        <title>Gracilibacillus salitolerans sp. nov., a moderate halophile isolated from a saline soil in northwest China.</title>
        <authorList>
            <person name="Gan L."/>
        </authorList>
    </citation>
    <scope>NUCLEOTIDE SEQUENCE [LARGE SCALE GENOMIC DNA]</scope>
    <source>
        <strain evidence="2 3">TP2-8</strain>
    </source>
</reference>
<name>A0A6N7R203_9BACI</name>
<accession>A0A6N7R203</accession>
<sequence>MKHVIICKNGRDFMITKKRKKPDELIAYELLSKRKQLNEQEKKRYRSVAKGFEGEVMFDTYLDKLAGEHIILKDLLIHHNKYCQMDTILLKNGKIFLFEIKNFIGEYYWDDDKLFMLNQVEIDNPLVQRDRAHSILRRLLQSLDIKLPLVSYLIFVNPECSIFQAPLDKQIILPTQINRFIKHFPITTHITSQEKEASENLKANHIENSPFNQFPAYQYDQLEKGIPCYHCGNMATIPKKQGVECRLCGHFEKGSEAIMRICREYQFLFPERKITSTSIYNWGGRMISRRRIFRILQQYYEKKGEHRCHYFE</sequence>
<proteinExistence type="predicted"/>
<evidence type="ECO:0000313" key="2">
    <source>
        <dbReference type="EMBL" id="MRI67545.1"/>
    </source>
</evidence>
<keyword evidence="3" id="KW-1185">Reference proteome</keyword>
<dbReference type="Proteomes" id="UP000435187">
    <property type="component" value="Unassembled WGS sequence"/>
</dbReference>
<dbReference type="AlphaFoldDB" id="A0A6N7R203"/>
<dbReference type="EMBL" id="WJEE01000034">
    <property type="protein sequence ID" value="MRI67545.1"/>
    <property type="molecule type" value="Genomic_DNA"/>
</dbReference>
<dbReference type="Pfam" id="PF08378">
    <property type="entry name" value="NERD"/>
    <property type="match status" value="1"/>
</dbReference>
<feature type="domain" description="NERD" evidence="1">
    <location>
        <begin position="50"/>
        <end position="159"/>
    </location>
</feature>
<protein>
    <submittedName>
        <fullName evidence="2">NERD domain-containing protein</fullName>
    </submittedName>
</protein>
<gene>
    <name evidence="2" type="ORF">GH885_14575</name>
</gene>
<comment type="caution">
    <text evidence="2">The sequence shown here is derived from an EMBL/GenBank/DDBJ whole genome shotgun (WGS) entry which is preliminary data.</text>
</comment>
<evidence type="ECO:0000259" key="1">
    <source>
        <dbReference type="PROSITE" id="PS50965"/>
    </source>
</evidence>
<dbReference type="PROSITE" id="PS50965">
    <property type="entry name" value="NERD"/>
    <property type="match status" value="1"/>
</dbReference>
<evidence type="ECO:0000313" key="3">
    <source>
        <dbReference type="Proteomes" id="UP000435187"/>
    </source>
</evidence>
<dbReference type="InterPro" id="IPR011528">
    <property type="entry name" value="NERD"/>
</dbReference>